<organism evidence="2 3">
    <name type="scientific">Streptomyces roseoverticillatus</name>
    <dbReference type="NCBI Taxonomy" id="66429"/>
    <lineage>
        <taxon>Bacteria</taxon>
        <taxon>Bacillati</taxon>
        <taxon>Actinomycetota</taxon>
        <taxon>Actinomycetes</taxon>
        <taxon>Kitasatosporales</taxon>
        <taxon>Streptomycetaceae</taxon>
        <taxon>Streptomyces</taxon>
    </lineage>
</organism>
<reference evidence="2 3" key="1">
    <citation type="submission" date="2024-06" db="EMBL/GenBank/DDBJ databases">
        <title>The Natural Products Discovery Center: Release of the First 8490 Sequenced Strains for Exploring Actinobacteria Biosynthetic Diversity.</title>
        <authorList>
            <person name="Kalkreuter E."/>
            <person name="Kautsar S.A."/>
            <person name="Yang D."/>
            <person name="Bader C.D."/>
            <person name="Teijaro C.N."/>
            <person name="Fluegel L."/>
            <person name="Davis C.M."/>
            <person name="Simpson J.R."/>
            <person name="Lauterbach L."/>
            <person name="Steele A.D."/>
            <person name="Gui C."/>
            <person name="Meng S."/>
            <person name="Li G."/>
            <person name="Viehrig K."/>
            <person name="Ye F."/>
            <person name="Su P."/>
            <person name="Kiefer A.F."/>
            <person name="Nichols A."/>
            <person name="Cepeda A.J."/>
            <person name="Yan W."/>
            <person name="Fan B."/>
            <person name="Jiang Y."/>
            <person name="Adhikari A."/>
            <person name="Zheng C.-J."/>
            <person name="Schuster L."/>
            <person name="Cowan T.M."/>
            <person name="Smanski M.J."/>
            <person name="Chevrette M.G."/>
            <person name="De Carvalho L.P.S."/>
            <person name="Shen B."/>
        </authorList>
    </citation>
    <scope>NUCLEOTIDE SEQUENCE [LARGE SCALE GENOMIC DNA]</scope>
    <source>
        <strain evidence="2 3">NPDC053791</strain>
    </source>
</reference>
<keyword evidence="3" id="KW-1185">Reference proteome</keyword>
<dbReference type="RefSeq" id="WP_366088917.1">
    <property type="nucleotide sequence ID" value="NZ_JBFASG010000019.1"/>
</dbReference>
<gene>
    <name evidence="2" type="ORF">AB0L03_20005</name>
</gene>
<feature type="compositionally biased region" description="Basic and acidic residues" evidence="1">
    <location>
        <begin position="64"/>
        <end position="74"/>
    </location>
</feature>
<name>A0ABV3IYE1_9ACTN</name>
<feature type="region of interest" description="Disordered" evidence="1">
    <location>
        <begin position="46"/>
        <end position="74"/>
    </location>
</feature>
<evidence type="ECO:0000256" key="1">
    <source>
        <dbReference type="SAM" id="MobiDB-lite"/>
    </source>
</evidence>
<accession>A0ABV3IYE1</accession>
<evidence type="ECO:0000313" key="3">
    <source>
        <dbReference type="Proteomes" id="UP001552479"/>
    </source>
</evidence>
<proteinExistence type="predicted"/>
<dbReference type="Proteomes" id="UP001552479">
    <property type="component" value="Unassembled WGS sequence"/>
</dbReference>
<protein>
    <submittedName>
        <fullName evidence="2">Uncharacterized protein</fullName>
    </submittedName>
</protein>
<evidence type="ECO:0000313" key="2">
    <source>
        <dbReference type="EMBL" id="MEV4925089.1"/>
    </source>
</evidence>
<dbReference type="EMBL" id="JBFASG010000019">
    <property type="protein sequence ID" value="MEV4925089.1"/>
    <property type="molecule type" value="Genomic_DNA"/>
</dbReference>
<sequence>MLLAEVAHRLADEEHTAVRTLIGTPQRPAMLAVTMTAERAEQLRREYPDRLVVESDQPLQPYETDSRHEPGSRR</sequence>
<comment type="caution">
    <text evidence="2">The sequence shown here is derived from an EMBL/GenBank/DDBJ whole genome shotgun (WGS) entry which is preliminary data.</text>
</comment>